<reference evidence="3 4" key="1">
    <citation type="journal article" date="2021" name="Arch. Microbiol.">
        <title>Thalassobius aquimarinus sp. nov., isolated from the Sea of Japan seashore.</title>
        <authorList>
            <person name="Kurilenko V.V."/>
            <person name="Romanenko L.A."/>
            <person name="Chernysheva N.Y."/>
            <person name="Velansky P.V."/>
            <person name="Tekutyeva L.A."/>
            <person name="Isaeva M.P."/>
            <person name="Mikhailov V.V."/>
        </authorList>
    </citation>
    <scope>NUCLEOTIDE SEQUENCE [LARGE SCALE GENOMIC DNA]</scope>
    <source>
        <strain evidence="3 4">KMM 8518</strain>
    </source>
</reference>
<dbReference type="RefSeq" id="WP_212702910.1">
    <property type="nucleotide sequence ID" value="NZ_JADMKU010000026.1"/>
</dbReference>
<feature type="signal peptide" evidence="1">
    <location>
        <begin position="1"/>
        <end position="23"/>
    </location>
</feature>
<keyword evidence="1" id="KW-0732">Signal</keyword>
<feature type="chain" id="PRO_5045836060" evidence="1">
    <location>
        <begin position="24"/>
        <end position="281"/>
    </location>
</feature>
<comment type="caution">
    <text evidence="3">The sequence shown here is derived from an EMBL/GenBank/DDBJ whole genome shotgun (WGS) entry which is preliminary data.</text>
</comment>
<organism evidence="3 4">
    <name type="scientific">Thalassovita aquimarina</name>
    <dbReference type="NCBI Taxonomy" id="2785917"/>
    <lineage>
        <taxon>Bacteria</taxon>
        <taxon>Pseudomonadati</taxon>
        <taxon>Pseudomonadota</taxon>
        <taxon>Alphaproteobacteria</taxon>
        <taxon>Rhodobacterales</taxon>
        <taxon>Roseobacteraceae</taxon>
        <taxon>Thalassovita</taxon>
    </lineage>
</organism>
<proteinExistence type="predicted"/>
<evidence type="ECO:0000313" key="4">
    <source>
        <dbReference type="Proteomes" id="UP001195941"/>
    </source>
</evidence>
<name>A0ABS5HWD4_9RHOB</name>
<gene>
    <name evidence="3" type="ORF">IT775_19385</name>
</gene>
<accession>A0ABS5HWD4</accession>
<dbReference type="EMBL" id="JADMKU010000026">
    <property type="protein sequence ID" value="MBR9653286.1"/>
    <property type="molecule type" value="Genomic_DNA"/>
</dbReference>
<keyword evidence="4" id="KW-1185">Reference proteome</keyword>
<dbReference type="Proteomes" id="UP001195941">
    <property type="component" value="Unassembled WGS sequence"/>
</dbReference>
<evidence type="ECO:0000256" key="1">
    <source>
        <dbReference type="SAM" id="SignalP"/>
    </source>
</evidence>
<evidence type="ECO:0000313" key="3">
    <source>
        <dbReference type="EMBL" id="MBR9653286.1"/>
    </source>
</evidence>
<sequence length="281" mass="30438">MRNTIAALLCAGTLAGLTAPAIAENPTVDIAQPGTPAREEIAVKEAAQAASEASRQQEKLLKMALGGCFQQPPDVAPGTKVTIGFELDERGELVGIPEPLGDATANADVRRLYLRAATALDTCAPFPLTGESASFKAVLSNSNVLSMRRISDAKAPSVRQAAAAVHRPTTEETENALSLNRSRRIEIQRRLQLLGFDPKGVDGVFGQNTRDAISSWQADKGFPATGILGAVQLLALNAQSQVLYADYIEKHPPKLRKHRVKVCRNSGFFDIKQCRYEDRWY</sequence>
<dbReference type="InterPro" id="IPR036365">
    <property type="entry name" value="PGBD-like_sf"/>
</dbReference>
<protein>
    <submittedName>
        <fullName evidence="3">Peptidoglycan-binding protein</fullName>
    </submittedName>
</protein>
<evidence type="ECO:0000259" key="2">
    <source>
        <dbReference type="Pfam" id="PF01471"/>
    </source>
</evidence>
<dbReference type="Gene3D" id="1.10.101.10">
    <property type="entry name" value="PGBD-like superfamily/PGBD"/>
    <property type="match status" value="1"/>
</dbReference>
<dbReference type="SUPFAM" id="SSF47090">
    <property type="entry name" value="PGBD-like"/>
    <property type="match status" value="1"/>
</dbReference>
<dbReference type="InterPro" id="IPR036366">
    <property type="entry name" value="PGBDSf"/>
</dbReference>
<feature type="domain" description="Peptidoglycan binding-like" evidence="2">
    <location>
        <begin position="181"/>
        <end position="235"/>
    </location>
</feature>
<dbReference type="InterPro" id="IPR002477">
    <property type="entry name" value="Peptidoglycan-bd-like"/>
</dbReference>
<dbReference type="Pfam" id="PF01471">
    <property type="entry name" value="PG_binding_1"/>
    <property type="match status" value="1"/>
</dbReference>